<dbReference type="STRING" id="142842.SAMN02745118_02467"/>
<keyword evidence="1" id="KW-0812">Transmembrane</keyword>
<feature type="transmembrane region" description="Helical" evidence="1">
    <location>
        <begin position="62"/>
        <end position="80"/>
    </location>
</feature>
<proteinExistence type="predicted"/>
<dbReference type="EMBL" id="FUWM01000025">
    <property type="protein sequence ID" value="SJZ99867.1"/>
    <property type="molecule type" value="Genomic_DNA"/>
</dbReference>
<dbReference type="RefSeq" id="WP_078810896.1">
    <property type="nucleotide sequence ID" value="NZ_FUWM01000025.1"/>
</dbReference>
<evidence type="ECO:0000313" key="2">
    <source>
        <dbReference type="EMBL" id="SJZ99867.1"/>
    </source>
</evidence>
<reference evidence="3" key="1">
    <citation type="submission" date="2017-02" db="EMBL/GenBank/DDBJ databases">
        <authorList>
            <person name="Varghese N."/>
            <person name="Submissions S."/>
        </authorList>
    </citation>
    <scope>NUCLEOTIDE SEQUENCE [LARGE SCALE GENOMIC DNA]</scope>
    <source>
        <strain evidence="3">ATCC BAA-73</strain>
    </source>
</reference>
<keyword evidence="1" id="KW-0472">Membrane</keyword>
<feature type="transmembrane region" description="Helical" evidence="1">
    <location>
        <begin position="7"/>
        <end position="26"/>
    </location>
</feature>
<keyword evidence="3" id="KW-1185">Reference proteome</keyword>
<evidence type="ECO:0000256" key="1">
    <source>
        <dbReference type="SAM" id="Phobius"/>
    </source>
</evidence>
<evidence type="ECO:0008006" key="4">
    <source>
        <dbReference type="Google" id="ProtNLM"/>
    </source>
</evidence>
<dbReference type="OrthoDB" id="2942551at2"/>
<feature type="transmembrane region" description="Helical" evidence="1">
    <location>
        <begin position="92"/>
        <end position="110"/>
    </location>
</feature>
<keyword evidence="1" id="KW-1133">Transmembrane helix</keyword>
<name>A0A1T4Q8A3_9FIRM</name>
<protein>
    <recommendedName>
        <fullName evidence="4">VanZ like family protein</fullName>
    </recommendedName>
</protein>
<accession>A0A1T4Q8A3</accession>
<organism evidence="2 3">
    <name type="scientific">Selenihalanaerobacter shriftii</name>
    <dbReference type="NCBI Taxonomy" id="142842"/>
    <lineage>
        <taxon>Bacteria</taxon>
        <taxon>Bacillati</taxon>
        <taxon>Bacillota</taxon>
        <taxon>Clostridia</taxon>
        <taxon>Halanaerobiales</taxon>
        <taxon>Halobacteroidaceae</taxon>
        <taxon>Selenihalanaerobacter</taxon>
    </lineage>
</organism>
<dbReference type="AlphaFoldDB" id="A0A1T4Q8A3"/>
<dbReference type="Pfam" id="PF09997">
    <property type="entry name" value="DUF2238"/>
    <property type="match status" value="1"/>
</dbReference>
<gene>
    <name evidence="2" type="ORF">SAMN02745118_02467</name>
</gene>
<evidence type="ECO:0000313" key="3">
    <source>
        <dbReference type="Proteomes" id="UP000190625"/>
    </source>
</evidence>
<feature type="transmembrane region" description="Helical" evidence="1">
    <location>
        <begin position="122"/>
        <end position="142"/>
    </location>
</feature>
<dbReference type="Proteomes" id="UP000190625">
    <property type="component" value="Unassembled WGS sequence"/>
</dbReference>
<dbReference type="InterPro" id="IPR014509">
    <property type="entry name" value="YjdF-like"/>
</dbReference>
<feature type="transmembrane region" description="Helical" evidence="1">
    <location>
        <begin position="167"/>
        <end position="186"/>
    </location>
</feature>
<feature type="transmembrane region" description="Helical" evidence="1">
    <location>
        <begin position="32"/>
        <end position="50"/>
    </location>
</feature>
<sequence>MKEKNKIAVILNIFFFIIQILILIGLLKIKQYHYMGSVIIATSFFIIYIFIENKYNLYLNNYIRTIAMISIISHSFLGKYLNLYITSFSFDIILHIFGVYAFTLLFYSLVNQLISKHYFSRSYEVIFTILLGISLGTILEVIECLIDIMVQSEIPHQLSLIDTDIDIISNIIGSILAAIHLFLIDFKLIK</sequence>